<keyword evidence="2" id="KW-1185">Reference proteome</keyword>
<dbReference type="EMBL" id="JNBS01002701">
    <property type="protein sequence ID" value="OQR89613.1"/>
    <property type="molecule type" value="Genomic_DNA"/>
</dbReference>
<dbReference type="STRING" id="74557.A0A1V9YVI5"/>
<evidence type="ECO:0000313" key="1">
    <source>
        <dbReference type="EMBL" id="OQR89613.1"/>
    </source>
</evidence>
<dbReference type="AlphaFoldDB" id="A0A1V9YVI5"/>
<comment type="caution">
    <text evidence="1">The sequence shown here is derived from an EMBL/GenBank/DDBJ whole genome shotgun (WGS) entry which is preliminary data.</text>
</comment>
<evidence type="ECO:0000313" key="2">
    <source>
        <dbReference type="Proteomes" id="UP000243217"/>
    </source>
</evidence>
<accession>A0A1V9YVI5</accession>
<name>A0A1V9YVI5_9STRA</name>
<protein>
    <submittedName>
        <fullName evidence="1">Uncharacterized protein</fullName>
    </submittedName>
</protein>
<proteinExistence type="predicted"/>
<reference evidence="1 2" key="1">
    <citation type="journal article" date="2014" name="Genome Biol. Evol.">
        <title>The secreted proteins of Achlya hypogyna and Thraustotheca clavata identify the ancestral oomycete secretome and reveal gene acquisitions by horizontal gene transfer.</title>
        <authorList>
            <person name="Misner I."/>
            <person name="Blouin N."/>
            <person name="Leonard G."/>
            <person name="Richards T.A."/>
            <person name="Lane C.E."/>
        </authorList>
    </citation>
    <scope>NUCLEOTIDE SEQUENCE [LARGE SCALE GENOMIC DNA]</scope>
    <source>
        <strain evidence="1 2">ATCC 34112</strain>
    </source>
</reference>
<gene>
    <name evidence="1" type="ORF">THRCLA_22661</name>
</gene>
<sequence length="120" mass="13861">MHWQENIYWLAACLTKRMLVPVVFQGSSFFVTSIDFVIEPTIENALFYPAKQFGNVPDMERVVVTSLLTQYHGGSRNDMEATVRSHQACKFSHTTDLICLKSTREMYEKSLLELSKYCKL</sequence>
<organism evidence="1 2">
    <name type="scientific">Thraustotheca clavata</name>
    <dbReference type="NCBI Taxonomy" id="74557"/>
    <lineage>
        <taxon>Eukaryota</taxon>
        <taxon>Sar</taxon>
        <taxon>Stramenopiles</taxon>
        <taxon>Oomycota</taxon>
        <taxon>Saprolegniomycetes</taxon>
        <taxon>Saprolegniales</taxon>
        <taxon>Achlyaceae</taxon>
        <taxon>Thraustotheca</taxon>
    </lineage>
</organism>
<dbReference type="Proteomes" id="UP000243217">
    <property type="component" value="Unassembled WGS sequence"/>
</dbReference>